<proteinExistence type="predicted"/>
<feature type="compositionally biased region" description="Basic residues" evidence="6">
    <location>
        <begin position="47"/>
        <end position="56"/>
    </location>
</feature>
<evidence type="ECO:0000313" key="10">
    <source>
        <dbReference type="Proteomes" id="UP000039865"/>
    </source>
</evidence>
<evidence type="ECO:0000256" key="3">
    <source>
        <dbReference type="ARBA" id="ARBA00022806"/>
    </source>
</evidence>
<sequence>MTYLDAQRLNAEIADGSLDQGSIAFQRVNERMILQNINMKYNEKSRNSKKIKKRERSRSSSLEKLRSLLKEKQAKKNKRNKKKKDKKRKDNRRSRGRSSSNESQRGPNETYYDYDDNQEEVGPAIPDNFYEDLKEKEDKQKEAIKNKRVFQPILVIVLQKKKRKREEDKQQLEELESLERLKTQQKIQQVQIHQYRLQNRQMREEREKQKIAALAEDTDSDSSEDLQTQLSLMKQRLNKLVSNDLDMENDFCDSPSKFKSPDGKIRTLERSQSNFIVKHVPISNTQIDLEFARKKRELELMRSGSQKDISGSEPRKSQQGSNTKVQKESKSELLSELFGEDYNEEEGEAKKKLEFDDQYELKLDYPVAQQLLLEDQVAKKARFINRKSIEPILRAILNLDIIDMFKNNSILEQIPNTFPNGHTQYLKSWERLFLYETYNIIINSKRSEDKNSYGLSQQEMGRRSQRAFSWTGYVIKGAEENYFCNARLYENPPTLNVDRGRNNQGQDKKEENNETTNLRYIKESDILILSTEDLLGKDYHKYDGDIKKMITPDWLKQTLMQYKVMLAYVQERSKKGSTYLEIKVDISKAPFLKIQEKDVGYVKVFCYQLESLSTTLREYRTLRMSEFFGLTQTILRPEKALQIIKQGGEKHKHHENMEIYVKTFGHLFNPSQKDALVEVTQMVENQLLLIQGPSGVDKILVCAPSNAAIDEIISRINLKGLVGMDLYLYTLSLIYIFRKVDDLYTLMIRIGSMDYEPSPNVKPHTLDQRLIEILNSQMLHDNKVKITYVEEVLELLKKNVALSVDDKNHKKYLQSLVNQNLKKLKDFFRKNPTVYDQKKYFLQIKDKLVLQNSKIKQNMDDNRQSQGGDWRYIENQIILKSKIVCTTLSMSGIEKLEIAKDLVEYLIIDEACQCIEPSTLIPFELGPKRVIMVGDQNQLPATTFSENSDRTKFSRSFFERLLDNGYQRYMLQIQYRMEPVIRKFPSQQFYDDRIQDGSSIQTRDKPQVIKQICDTMSNMIFFDLLKSEETISETSKSNPHEAQFTLNLIQMLWQLVKNQGQQGFLALKGKIGIITPYKSQVRVIKDLLGPWLRQIGSKLQDIEINTVDAYQGREKDIIIFNCVRSNNSTQIKSSLGFLIDKRRMNVAITRAKYFLFVVGNSSTLKREPTWKGLVEYCQNQVQNGYYGLSNQNEYDVKNLQKLFQGDADVNMQVGGDLMTERMKLKRINEFDNEDQNSLKRAHQ</sequence>
<dbReference type="Gene3D" id="3.40.50.300">
    <property type="entry name" value="P-loop containing nucleotide triphosphate hydrolases"/>
    <property type="match status" value="2"/>
</dbReference>
<accession>A0A078ASC5</accession>
<dbReference type="PANTHER" id="PTHR10887:SF495">
    <property type="entry name" value="HELICASE SENATAXIN ISOFORM X1-RELATED"/>
    <property type="match status" value="1"/>
</dbReference>
<dbReference type="InterPro" id="IPR041677">
    <property type="entry name" value="DNA2/NAM7_AAA_11"/>
</dbReference>
<keyword evidence="2" id="KW-0378">Hydrolase</keyword>
<dbReference type="GO" id="GO:0005524">
    <property type="term" value="F:ATP binding"/>
    <property type="evidence" value="ECO:0007669"/>
    <property type="project" value="UniProtKB-KW"/>
</dbReference>
<feature type="domain" description="DNA2/NAM7 helicase helicase" evidence="7">
    <location>
        <begin position="690"/>
        <end position="946"/>
    </location>
</feature>
<protein>
    <submittedName>
        <fullName evidence="9">Splicing endonuclease positive effector</fullName>
    </submittedName>
</protein>
<reference evidence="9 10" key="1">
    <citation type="submission" date="2014-06" db="EMBL/GenBank/DDBJ databases">
        <authorList>
            <person name="Swart Estienne"/>
        </authorList>
    </citation>
    <scope>NUCLEOTIDE SEQUENCE [LARGE SCALE GENOMIC DNA]</scope>
    <source>
        <strain evidence="9 10">130c</strain>
    </source>
</reference>
<name>A0A078ASC5_STYLE</name>
<keyword evidence="3" id="KW-0347">Helicase</keyword>
<evidence type="ECO:0000259" key="8">
    <source>
        <dbReference type="Pfam" id="PF13087"/>
    </source>
</evidence>
<dbReference type="CDD" id="cd18808">
    <property type="entry name" value="SF1_C_Upf1"/>
    <property type="match status" value="1"/>
</dbReference>
<dbReference type="AlphaFoldDB" id="A0A078ASC5"/>
<feature type="compositionally biased region" description="Basic and acidic residues" evidence="6">
    <location>
        <begin position="57"/>
        <end position="74"/>
    </location>
</feature>
<evidence type="ECO:0000259" key="7">
    <source>
        <dbReference type="Pfam" id="PF13086"/>
    </source>
</evidence>
<keyword evidence="10" id="KW-1185">Reference proteome</keyword>
<evidence type="ECO:0000256" key="6">
    <source>
        <dbReference type="SAM" id="MobiDB-lite"/>
    </source>
</evidence>
<dbReference type="InterPro" id="IPR047187">
    <property type="entry name" value="SF1_C_Upf1"/>
</dbReference>
<dbReference type="InterPro" id="IPR027417">
    <property type="entry name" value="P-loop_NTPase"/>
</dbReference>
<dbReference type="GO" id="GO:0004519">
    <property type="term" value="F:endonuclease activity"/>
    <property type="evidence" value="ECO:0007669"/>
    <property type="project" value="UniProtKB-KW"/>
</dbReference>
<evidence type="ECO:0000256" key="4">
    <source>
        <dbReference type="ARBA" id="ARBA00022840"/>
    </source>
</evidence>
<keyword evidence="1" id="KW-0547">Nucleotide-binding</keyword>
<evidence type="ECO:0000256" key="2">
    <source>
        <dbReference type="ARBA" id="ARBA00022801"/>
    </source>
</evidence>
<feature type="compositionally biased region" description="Low complexity" evidence="6">
    <location>
        <begin position="97"/>
        <end position="106"/>
    </location>
</feature>
<dbReference type="Pfam" id="PF13087">
    <property type="entry name" value="AAA_12"/>
    <property type="match status" value="1"/>
</dbReference>
<dbReference type="Proteomes" id="UP000039865">
    <property type="component" value="Unassembled WGS sequence"/>
</dbReference>
<dbReference type="Pfam" id="PF13086">
    <property type="entry name" value="AAA_11"/>
    <property type="match status" value="1"/>
</dbReference>
<dbReference type="InterPro" id="IPR041679">
    <property type="entry name" value="DNA2/NAM7-like_C"/>
</dbReference>
<dbReference type="SUPFAM" id="SSF52540">
    <property type="entry name" value="P-loop containing nucleoside triphosphate hydrolases"/>
    <property type="match status" value="1"/>
</dbReference>
<dbReference type="GO" id="GO:0016787">
    <property type="term" value="F:hydrolase activity"/>
    <property type="evidence" value="ECO:0007669"/>
    <property type="project" value="UniProtKB-KW"/>
</dbReference>
<dbReference type="InParanoid" id="A0A078ASC5"/>
<evidence type="ECO:0000313" key="9">
    <source>
        <dbReference type="EMBL" id="CDW85079.1"/>
    </source>
</evidence>
<feature type="compositionally biased region" description="Basic residues" evidence="6">
    <location>
        <begin position="75"/>
        <end position="96"/>
    </location>
</feature>
<keyword evidence="9" id="KW-0255">Endonuclease</keyword>
<feature type="domain" description="DNA2/NAM7 helicase-like C-terminal" evidence="8">
    <location>
        <begin position="954"/>
        <end position="1161"/>
    </location>
</feature>
<dbReference type="OrthoDB" id="295614at2759"/>
<feature type="coiled-coil region" evidence="5">
    <location>
        <begin position="155"/>
        <end position="243"/>
    </location>
</feature>
<keyword evidence="5" id="KW-0175">Coiled coil</keyword>
<dbReference type="GO" id="GO:0004386">
    <property type="term" value="F:helicase activity"/>
    <property type="evidence" value="ECO:0007669"/>
    <property type="project" value="UniProtKB-KW"/>
</dbReference>
<keyword evidence="9" id="KW-0540">Nuclease</keyword>
<dbReference type="PANTHER" id="PTHR10887">
    <property type="entry name" value="DNA2/NAM7 HELICASE FAMILY"/>
    <property type="match status" value="1"/>
</dbReference>
<dbReference type="InterPro" id="IPR045055">
    <property type="entry name" value="DNA2/NAM7-like"/>
</dbReference>
<dbReference type="FunFam" id="3.40.50.300:FF:000326">
    <property type="entry name" value="P-loop containing nucleoside triphosphate hydrolase"/>
    <property type="match status" value="1"/>
</dbReference>
<keyword evidence="4" id="KW-0067">ATP-binding</keyword>
<dbReference type="EMBL" id="CCKQ01013416">
    <property type="protein sequence ID" value="CDW85079.1"/>
    <property type="molecule type" value="Genomic_DNA"/>
</dbReference>
<gene>
    <name evidence="9" type="primary">Contig829.g903</name>
    <name evidence="9" type="ORF">STYLEM_14149</name>
</gene>
<feature type="region of interest" description="Disordered" evidence="6">
    <location>
        <begin position="44"/>
        <end position="125"/>
    </location>
</feature>
<evidence type="ECO:0000256" key="1">
    <source>
        <dbReference type="ARBA" id="ARBA00022741"/>
    </source>
</evidence>
<feature type="region of interest" description="Disordered" evidence="6">
    <location>
        <begin position="302"/>
        <end position="330"/>
    </location>
</feature>
<dbReference type="GO" id="GO:0005694">
    <property type="term" value="C:chromosome"/>
    <property type="evidence" value="ECO:0007669"/>
    <property type="project" value="UniProtKB-ARBA"/>
</dbReference>
<evidence type="ECO:0000256" key="5">
    <source>
        <dbReference type="SAM" id="Coils"/>
    </source>
</evidence>
<organism evidence="9 10">
    <name type="scientific">Stylonychia lemnae</name>
    <name type="common">Ciliate</name>
    <dbReference type="NCBI Taxonomy" id="5949"/>
    <lineage>
        <taxon>Eukaryota</taxon>
        <taxon>Sar</taxon>
        <taxon>Alveolata</taxon>
        <taxon>Ciliophora</taxon>
        <taxon>Intramacronucleata</taxon>
        <taxon>Spirotrichea</taxon>
        <taxon>Stichotrichia</taxon>
        <taxon>Sporadotrichida</taxon>
        <taxon>Oxytrichidae</taxon>
        <taxon>Stylonychinae</taxon>
        <taxon>Stylonychia</taxon>
    </lineage>
</organism>